<protein>
    <submittedName>
        <fullName evidence="2">Uncharacterized protein</fullName>
    </submittedName>
</protein>
<proteinExistence type="predicted"/>
<dbReference type="EMBL" id="CP100355">
    <property type="protein sequence ID" value="UTF52429.1"/>
    <property type="molecule type" value="Genomic_DNA"/>
</dbReference>
<accession>A0A9E7N8F3</accession>
<dbReference type="KEGG" id="sawl:NGM29_11580"/>
<reference evidence="2" key="1">
    <citation type="submission" date="2022-06" db="EMBL/GenBank/DDBJ databases">
        <title>Diverse halophilic archaea isolated from saline environments.</title>
        <authorList>
            <person name="Cui H.-L."/>
        </authorList>
    </citation>
    <scope>NUCLEOTIDE SEQUENCE</scope>
    <source>
        <strain evidence="2">WLHS1</strain>
    </source>
</reference>
<evidence type="ECO:0000313" key="2">
    <source>
        <dbReference type="EMBL" id="UTF52429.1"/>
    </source>
</evidence>
<name>A0A9E7N8F3_9EURY</name>
<evidence type="ECO:0000256" key="1">
    <source>
        <dbReference type="SAM" id="Phobius"/>
    </source>
</evidence>
<feature type="transmembrane region" description="Helical" evidence="1">
    <location>
        <begin position="20"/>
        <end position="40"/>
    </location>
</feature>
<gene>
    <name evidence="2" type="ORF">NGM29_11580</name>
</gene>
<dbReference type="RefSeq" id="WP_254156355.1">
    <property type="nucleotide sequence ID" value="NZ_CP100355.1"/>
</dbReference>
<dbReference type="AlphaFoldDB" id="A0A9E7N8F3"/>
<dbReference type="GeneID" id="73290696"/>
<keyword evidence="3" id="KW-1185">Reference proteome</keyword>
<evidence type="ECO:0000313" key="3">
    <source>
        <dbReference type="Proteomes" id="UP001056855"/>
    </source>
</evidence>
<keyword evidence="1" id="KW-1133">Transmembrane helix</keyword>
<keyword evidence="1" id="KW-0472">Membrane</keyword>
<sequence>MTTQSADEIPFMQRVYDRIWVLAILAFAFFLFVYVIWGVIDVFSVPLG</sequence>
<organism evidence="2 3">
    <name type="scientific">Natronosalvus rutilus</name>
    <dbReference type="NCBI Taxonomy" id="2953753"/>
    <lineage>
        <taxon>Archaea</taxon>
        <taxon>Methanobacteriati</taxon>
        <taxon>Methanobacteriota</taxon>
        <taxon>Stenosarchaea group</taxon>
        <taxon>Halobacteria</taxon>
        <taxon>Halobacteriales</taxon>
        <taxon>Natrialbaceae</taxon>
        <taxon>Natronosalvus</taxon>
    </lineage>
</organism>
<keyword evidence="1" id="KW-0812">Transmembrane</keyword>
<dbReference type="Proteomes" id="UP001056855">
    <property type="component" value="Chromosome"/>
</dbReference>